<comment type="caution">
    <text evidence="1">The sequence shown here is derived from an EMBL/GenBank/DDBJ whole genome shotgun (WGS) entry which is preliminary data.</text>
</comment>
<dbReference type="Proteomes" id="UP000309997">
    <property type="component" value="Unassembled WGS sequence"/>
</dbReference>
<dbReference type="EMBL" id="RCHU02000003">
    <property type="protein sequence ID" value="KAL3599497.1"/>
    <property type="molecule type" value="Genomic_DNA"/>
</dbReference>
<evidence type="ECO:0000313" key="1">
    <source>
        <dbReference type="EMBL" id="KAL3599497.1"/>
    </source>
</evidence>
<name>A0ACC4CPF7_POPAL</name>
<organism evidence="1 2">
    <name type="scientific">Populus alba</name>
    <name type="common">White poplar</name>
    <dbReference type="NCBI Taxonomy" id="43335"/>
    <lineage>
        <taxon>Eukaryota</taxon>
        <taxon>Viridiplantae</taxon>
        <taxon>Streptophyta</taxon>
        <taxon>Embryophyta</taxon>
        <taxon>Tracheophyta</taxon>
        <taxon>Spermatophyta</taxon>
        <taxon>Magnoliopsida</taxon>
        <taxon>eudicotyledons</taxon>
        <taxon>Gunneridae</taxon>
        <taxon>Pentapetalae</taxon>
        <taxon>rosids</taxon>
        <taxon>fabids</taxon>
        <taxon>Malpighiales</taxon>
        <taxon>Salicaceae</taxon>
        <taxon>Saliceae</taxon>
        <taxon>Populus</taxon>
    </lineage>
</organism>
<evidence type="ECO:0000313" key="2">
    <source>
        <dbReference type="Proteomes" id="UP000309997"/>
    </source>
</evidence>
<gene>
    <name evidence="1" type="ORF">D5086_007415</name>
</gene>
<reference evidence="1 2" key="1">
    <citation type="journal article" date="2024" name="Plant Biotechnol. J.">
        <title>Genome and CRISPR/Cas9 system of a widespread forest tree (Populus alba) in the world.</title>
        <authorList>
            <person name="Liu Y.J."/>
            <person name="Jiang P.F."/>
            <person name="Han X.M."/>
            <person name="Li X.Y."/>
            <person name="Wang H.M."/>
            <person name="Wang Y.J."/>
            <person name="Wang X.X."/>
            <person name="Zeng Q.Y."/>
        </authorList>
    </citation>
    <scope>NUCLEOTIDE SEQUENCE [LARGE SCALE GENOMIC DNA]</scope>
    <source>
        <strain evidence="2">cv. PAL-ZL1</strain>
    </source>
</reference>
<proteinExistence type="predicted"/>
<keyword evidence="2" id="KW-1185">Reference proteome</keyword>
<accession>A0ACC4CPF7</accession>
<protein>
    <submittedName>
        <fullName evidence="1">Uncharacterized protein</fullName>
    </submittedName>
</protein>
<sequence length="351" mass="38972">MEPPARSEACLSETSSLISVSNAPSCLKPSLIMESQKEGRKQLEEDREAEEQEHREGGGTNHDLVLDLSLSNKDSNQESSKPELNLIDSFDTNPSSKSSDAPQGNETEPRVFSCNYCQRKFYSSQALGGHQNAHKRERTLAKRGQRISEASFSLLRPNYSHQNRYTSLASLPLHGSFNRSLGIQVHSMINKPSSTSPSSNIYGKNGWSRKPIDRQPEIGRLESEKFLTGKNISGSSSINGVARFESARRFSPVITEGIGGFWWEVNSLLSSASDPSQVRADFILPQIEHFTWYRIADEGDELSSSGSLGPAAPKWDQSLKLTSLERRYNIQVAAARLDLMFSLLPKPVPWA</sequence>